<dbReference type="AlphaFoldDB" id="A0A8E2EYN4"/>
<organism evidence="3 4">
    <name type="scientific">Glonium stellatum</name>
    <dbReference type="NCBI Taxonomy" id="574774"/>
    <lineage>
        <taxon>Eukaryota</taxon>
        <taxon>Fungi</taxon>
        <taxon>Dikarya</taxon>
        <taxon>Ascomycota</taxon>
        <taxon>Pezizomycotina</taxon>
        <taxon>Dothideomycetes</taxon>
        <taxon>Pleosporomycetidae</taxon>
        <taxon>Gloniales</taxon>
        <taxon>Gloniaceae</taxon>
        <taxon>Glonium</taxon>
    </lineage>
</organism>
<evidence type="ECO:0000256" key="1">
    <source>
        <dbReference type="SAM" id="MobiDB-lite"/>
    </source>
</evidence>
<evidence type="ECO:0000313" key="3">
    <source>
        <dbReference type="EMBL" id="OCL06956.1"/>
    </source>
</evidence>
<evidence type="ECO:0000256" key="2">
    <source>
        <dbReference type="SAM" id="Phobius"/>
    </source>
</evidence>
<dbReference type="Gene3D" id="3.40.50.1220">
    <property type="entry name" value="TPP-binding domain"/>
    <property type="match status" value="1"/>
</dbReference>
<feature type="region of interest" description="Disordered" evidence="1">
    <location>
        <begin position="1"/>
        <end position="32"/>
    </location>
</feature>
<dbReference type="OrthoDB" id="2919105at2759"/>
<dbReference type="InterPro" id="IPR029035">
    <property type="entry name" value="DHS-like_NAD/FAD-binding_dom"/>
</dbReference>
<keyword evidence="2" id="KW-0812">Transmembrane</keyword>
<gene>
    <name evidence="3" type="ORF">AOQ84DRAFT_378141</name>
</gene>
<dbReference type="EMBL" id="KV749954">
    <property type="protein sequence ID" value="OCL06956.1"/>
    <property type="molecule type" value="Genomic_DNA"/>
</dbReference>
<accession>A0A8E2EYN4</accession>
<name>A0A8E2EYN4_9PEZI</name>
<dbReference type="Proteomes" id="UP000250140">
    <property type="component" value="Unassembled WGS sequence"/>
</dbReference>
<dbReference type="SUPFAM" id="SSF52467">
    <property type="entry name" value="DHS-like NAD/FAD-binding domain"/>
    <property type="match status" value="1"/>
</dbReference>
<feature type="transmembrane region" description="Helical" evidence="2">
    <location>
        <begin position="54"/>
        <end position="71"/>
    </location>
</feature>
<keyword evidence="2" id="KW-1133">Transmembrane helix</keyword>
<proteinExistence type="predicted"/>
<keyword evidence="2" id="KW-0472">Membrane</keyword>
<keyword evidence="4" id="KW-1185">Reference proteome</keyword>
<evidence type="ECO:0000313" key="4">
    <source>
        <dbReference type="Proteomes" id="UP000250140"/>
    </source>
</evidence>
<sequence length="81" mass="8846">MPKHRNSTVRHSGPLLSPYRKPSIQARTTDDAEVSEQLTALQQLASKLAAKRRIIIISGAGTSINAGIPYFKSLLRTKMAS</sequence>
<reference evidence="3 4" key="1">
    <citation type="journal article" date="2016" name="Nat. Commun.">
        <title>Ectomycorrhizal ecology is imprinted in the genome of the dominant symbiotic fungus Cenococcum geophilum.</title>
        <authorList>
            <consortium name="DOE Joint Genome Institute"/>
            <person name="Peter M."/>
            <person name="Kohler A."/>
            <person name="Ohm R.A."/>
            <person name="Kuo A."/>
            <person name="Krutzmann J."/>
            <person name="Morin E."/>
            <person name="Arend M."/>
            <person name="Barry K.W."/>
            <person name="Binder M."/>
            <person name="Choi C."/>
            <person name="Clum A."/>
            <person name="Copeland A."/>
            <person name="Grisel N."/>
            <person name="Haridas S."/>
            <person name="Kipfer T."/>
            <person name="LaButti K."/>
            <person name="Lindquist E."/>
            <person name="Lipzen A."/>
            <person name="Maire R."/>
            <person name="Meier B."/>
            <person name="Mihaltcheva S."/>
            <person name="Molinier V."/>
            <person name="Murat C."/>
            <person name="Poggeler S."/>
            <person name="Quandt C.A."/>
            <person name="Sperisen C."/>
            <person name="Tritt A."/>
            <person name="Tisserant E."/>
            <person name="Crous P.W."/>
            <person name="Henrissat B."/>
            <person name="Nehls U."/>
            <person name="Egli S."/>
            <person name="Spatafora J.W."/>
            <person name="Grigoriev I.V."/>
            <person name="Martin F.M."/>
        </authorList>
    </citation>
    <scope>NUCLEOTIDE SEQUENCE [LARGE SCALE GENOMIC DNA]</scope>
    <source>
        <strain evidence="3 4">CBS 207.34</strain>
    </source>
</reference>
<protein>
    <recommendedName>
        <fullName evidence="5">Deacetylase sirtuin-type domain-containing protein</fullName>
    </recommendedName>
</protein>
<evidence type="ECO:0008006" key="5">
    <source>
        <dbReference type="Google" id="ProtNLM"/>
    </source>
</evidence>